<dbReference type="Gene3D" id="3.10.520.10">
    <property type="entry name" value="ApbE-like domains"/>
    <property type="match status" value="1"/>
</dbReference>
<feature type="binding site" evidence="11">
    <location>
        <position position="267"/>
    </location>
    <ligand>
        <name>Mg(2+)</name>
        <dbReference type="ChEBI" id="CHEBI:18420"/>
    </ligand>
</feature>
<evidence type="ECO:0000256" key="7">
    <source>
        <dbReference type="ARBA" id="ARBA00022842"/>
    </source>
</evidence>
<dbReference type="PANTHER" id="PTHR30040:SF2">
    <property type="entry name" value="FAD:PROTEIN FMN TRANSFERASE"/>
    <property type="match status" value="1"/>
</dbReference>
<evidence type="ECO:0000256" key="4">
    <source>
        <dbReference type="ARBA" id="ARBA00022679"/>
    </source>
</evidence>
<dbReference type="EC" id="2.7.1.180" evidence="1 10"/>
<organism evidence="12 13">
    <name type="scientific">Streptococcus suis (strain BM407)</name>
    <dbReference type="NCBI Taxonomy" id="568814"/>
    <lineage>
        <taxon>Bacteria</taxon>
        <taxon>Bacillati</taxon>
        <taxon>Bacillota</taxon>
        <taxon>Bacilli</taxon>
        <taxon>Lactobacillales</taxon>
        <taxon>Streptococcaceae</taxon>
        <taxon>Streptococcus</taxon>
    </lineage>
</organism>
<evidence type="ECO:0000313" key="12">
    <source>
        <dbReference type="EMBL" id="CAZ56283.1"/>
    </source>
</evidence>
<gene>
    <name evidence="12" type="ordered locus">SSUBM407_1426</name>
</gene>
<dbReference type="Proteomes" id="UP000009077">
    <property type="component" value="Chromosome"/>
</dbReference>
<keyword evidence="5 10" id="KW-0479">Metal-binding</keyword>
<dbReference type="GO" id="GO:0016740">
    <property type="term" value="F:transferase activity"/>
    <property type="evidence" value="ECO:0007669"/>
    <property type="project" value="UniProtKB-UniRule"/>
</dbReference>
<keyword evidence="7 10" id="KW-0460">Magnesium</keyword>
<evidence type="ECO:0000256" key="10">
    <source>
        <dbReference type="PIRNR" id="PIRNR006268"/>
    </source>
</evidence>
<dbReference type="PIRSF" id="PIRSF006268">
    <property type="entry name" value="ApbE"/>
    <property type="match status" value="1"/>
</dbReference>
<dbReference type="PANTHER" id="PTHR30040">
    <property type="entry name" value="THIAMINE BIOSYNTHESIS LIPOPROTEIN APBE"/>
    <property type="match status" value="1"/>
</dbReference>
<dbReference type="SUPFAM" id="SSF143631">
    <property type="entry name" value="ApbE-like"/>
    <property type="match status" value="1"/>
</dbReference>
<dbReference type="GO" id="GO:0046872">
    <property type="term" value="F:metal ion binding"/>
    <property type="evidence" value="ECO:0007669"/>
    <property type="project" value="UniProtKB-UniRule"/>
</dbReference>
<dbReference type="InterPro" id="IPR024932">
    <property type="entry name" value="ApbE"/>
</dbReference>
<evidence type="ECO:0000256" key="8">
    <source>
        <dbReference type="ARBA" id="ARBA00031306"/>
    </source>
</evidence>
<accession>A0A0H3MWD3</accession>
<evidence type="ECO:0000256" key="2">
    <source>
        <dbReference type="ARBA" id="ARBA00016337"/>
    </source>
</evidence>
<evidence type="ECO:0000256" key="5">
    <source>
        <dbReference type="ARBA" id="ARBA00022723"/>
    </source>
</evidence>
<reference evidence="12 13" key="1">
    <citation type="journal article" date="2009" name="PLoS ONE">
        <title>Rapid evolution of virulence and drug resistance in the emerging zoonotic pathogen Streptococcus suis.</title>
        <authorList>
            <person name="Holden M.T.G."/>
            <person name="Hauser H."/>
            <person name="Sanders M."/>
            <person name="Ngo T.H."/>
            <person name="Cherevach I."/>
            <person name="Cronin A."/>
            <person name="Goodhead I."/>
            <person name="Mungall K."/>
            <person name="Quail M.A."/>
            <person name="Price C."/>
            <person name="Rabbinowitsch E."/>
            <person name="Sharp S."/>
            <person name="Croucher N.J."/>
            <person name="Chieu T.B."/>
            <person name="Mai N.T.H."/>
            <person name="Diep T.S."/>
            <person name="Chinh N.T."/>
            <person name="Kehoe M."/>
            <person name="Leigh J.A."/>
            <person name="Ward P.N."/>
            <person name="Dowson C.G."/>
            <person name="Whatmore A.M."/>
            <person name="Chanter N."/>
            <person name="Iversen P."/>
            <person name="Gottschalk M."/>
            <person name="Slater J.D."/>
            <person name="Smith H.E."/>
            <person name="Spratt B.G."/>
            <person name="Xu J."/>
            <person name="Ye C."/>
            <person name="Bentley S."/>
            <person name="Barrell B.G."/>
            <person name="Schultsz C."/>
            <person name="Maskell D.J."/>
            <person name="Parkhill J."/>
        </authorList>
    </citation>
    <scope>NUCLEOTIDE SEQUENCE [LARGE SCALE GENOMIC DNA]</scope>
    <source>
        <strain evidence="12 13">BM407</strain>
    </source>
</reference>
<keyword evidence="3 10" id="KW-0285">Flavoprotein</keyword>
<dbReference type="KEGG" id="ssb:SSUBM407_1426"/>
<evidence type="ECO:0000256" key="6">
    <source>
        <dbReference type="ARBA" id="ARBA00022827"/>
    </source>
</evidence>
<evidence type="ECO:0000256" key="1">
    <source>
        <dbReference type="ARBA" id="ARBA00011955"/>
    </source>
</evidence>
<name>A0A0H3MWD3_STRS4</name>
<proteinExistence type="inferred from homology"/>
<protein>
    <recommendedName>
        <fullName evidence="2 10">FAD:protein FMN transferase</fullName>
        <ecNumber evidence="1 10">2.7.1.180</ecNumber>
    </recommendedName>
    <alternativeName>
        <fullName evidence="8 10">Flavin transferase</fullName>
    </alternativeName>
</protein>
<dbReference type="PATRIC" id="fig|568814.3.peg.1464"/>
<dbReference type="EMBL" id="FM252032">
    <property type="protein sequence ID" value="CAZ56283.1"/>
    <property type="molecule type" value="Genomic_DNA"/>
</dbReference>
<keyword evidence="13" id="KW-1185">Reference proteome</keyword>
<keyword evidence="6 10" id="KW-0274">FAD</keyword>
<evidence type="ECO:0000313" key="13">
    <source>
        <dbReference type="Proteomes" id="UP000009077"/>
    </source>
</evidence>
<evidence type="ECO:0000256" key="11">
    <source>
        <dbReference type="PIRSR" id="PIRSR006268-2"/>
    </source>
</evidence>
<sequence length="342" mass="37360">MQASSRSLRLMGTIIETKIWHPDAEPILDQVEELLYLYKDRFSANDLTSELMEVNLNAGVQAVPVADDLYELIKLGKEHSLAEGSFLNITIGPLVQSWRIGFSDAKLPTQEMISEKLQLINPRDIELDDEEQTVYLKKEGMAIDLGALAKGYVADKIVDFLKRIGVAAGLINLGGNVLTFGQAPHNADGYWRIGIQDPQKPRGENALVLKIGEESVVTSGIYERTLTVNGKTYHHILSPETGYPMESQLASLTIVSKQSVDGEIWTTRLFGQEITRIYKMVEETDGIEAVLIGLDGRILVTSGLSEKVLAGEERISDSLGSPSRGGFGARVTSDLASGASVL</sequence>
<dbReference type="GeneID" id="8153270"/>
<dbReference type="Pfam" id="PF02424">
    <property type="entry name" value="ApbE"/>
    <property type="match status" value="1"/>
</dbReference>
<comment type="similarity">
    <text evidence="10">Belongs to the ApbE family.</text>
</comment>
<comment type="catalytic activity">
    <reaction evidence="9 10">
        <text>L-threonyl-[protein] + FAD = FMN-L-threonyl-[protein] + AMP + H(+)</text>
        <dbReference type="Rhea" id="RHEA:36847"/>
        <dbReference type="Rhea" id="RHEA-COMP:11060"/>
        <dbReference type="Rhea" id="RHEA-COMP:11061"/>
        <dbReference type="ChEBI" id="CHEBI:15378"/>
        <dbReference type="ChEBI" id="CHEBI:30013"/>
        <dbReference type="ChEBI" id="CHEBI:57692"/>
        <dbReference type="ChEBI" id="CHEBI:74257"/>
        <dbReference type="ChEBI" id="CHEBI:456215"/>
        <dbReference type="EC" id="2.7.1.180"/>
    </reaction>
</comment>
<dbReference type="InterPro" id="IPR003374">
    <property type="entry name" value="ApbE-like_sf"/>
</dbReference>
<comment type="cofactor">
    <cofactor evidence="11">
        <name>Mg(2+)</name>
        <dbReference type="ChEBI" id="CHEBI:18420"/>
    </cofactor>
    <cofactor evidence="11">
        <name>Mn(2+)</name>
        <dbReference type="ChEBI" id="CHEBI:29035"/>
    </cofactor>
    <text evidence="11">Magnesium. Can also use manganese.</text>
</comment>
<dbReference type="RefSeq" id="WP_012027467.1">
    <property type="nucleotide sequence ID" value="NC_012926.1"/>
</dbReference>
<feature type="binding site" evidence="11">
    <location>
        <position position="147"/>
    </location>
    <ligand>
        <name>Mg(2+)</name>
        <dbReference type="ChEBI" id="CHEBI:18420"/>
    </ligand>
</feature>
<evidence type="ECO:0000256" key="3">
    <source>
        <dbReference type="ARBA" id="ARBA00022630"/>
    </source>
</evidence>
<keyword evidence="4 10" id="KW-0808">Transferase</keyword>
<dbReference type="HOGENOM" id="CLU_044403_1_0_9"/>
<dbReference type="AlphaFoldDB" id="A0A0H3MWD3"/>
<evidence type="ECO:0000256" key="9">
    <source>
        <dbReference type="ARBA" id="ARBA00048540"/>
    </source>
</evidence>